<dbReference type="PANTHER" id="PTHR33202:SF7">
    <property type="entry name" value="FERRIC UPTAKE REGULATION PROTEIN"/>
    <property type="match status" value="1"/>
</dbReference>
<dbReference type="AlphaFoldDB" id="A0A550JAH4"/>
<dbReference type="GO" id="GO:0000976">
    <property type="term" value="F:transcription cis-regulatory region binding"/>
    <property type="evidence" value="ECO:0007669"/>
    <property type="project" value="TreeGrafter"/>
</dbReference>
<dbReference type="InterPro" id="IPR043135">
    <property type="entry name" value="Fur_C"/>
</dbReference>
<keyword evidence="3 7" id="KW-0862">Zinc</keyword>
<keyword evidence="5" id="KW-0238">DNA-binding</keyword>
<gene>
    <name evidence="8" type="ORF">FL622_11470</name>
</gene>
<dbReference type="Gene3D" id="1.10.10.10">
    <property type="entry name" value="Winged helix-like DNA-binding domain superfamily/Winged helix DNA-binding domain"/>
    <property type="match status" value="1"/>
</dbReference>
<dbReference type="SUPFAM" id="SSF46785">
    <property type="entry name" value="Winged helix' DNA-binding domain"/>
    <property type="match status" value="1"/>
</dbReference>
<comment type="cofactor">
    <cofactor evidence="7">
        <name>Zn(2+)</name>
        <dbReference type="ChEBI" id="CHEBI:29105"/>
    </cofactor>
    <text evidence="7">Binds 1 zinc ion per subunit.</text>
</comment>
<dbReference type="RefSeq" id="WP_092058430.1">
    <property type="nucleotide sequence ID" value="NZ_FOJJ01000040.1"/>
</dbReference>
<sequence length="169" mass="19082">MKNHQTHYAYLKIQELTKACRLNGLPVTPQRQAVLEALARRDNHPSADELFEDVKLLIPGISRTTVYRVLETLVKIGVAQKISTHESRARFDADTSRHAHLICVGCGLLIDFDGFEDRDLMQTPRDSHGFRLLNYSVQFTGLCPDCLNGMAPSRPTGTIVPMNNHKEER</sequence>
<evidence type="ECO:0000256" key="2">
    <source>
        <dbReference type="ARBA" id="ARBA00022491"/>
    </source>
</evidence>
<evidence type="ECO:0000256" key="4">
    <source>
        <dbReference type="ARBA" id="ARBA00023015"/>
    </source>
</evidence>
<dbReference type="Gene3D" id="3.30.1490.190">
    <property type="match status" value="1"/>
</dbReference>
<dbReference type="InterPro" id="IPR036388">
    <property type="entry name" value="WH-like_DNA-bd_sf"/>
</dbReference>
<comment type="caution">
    <text evidence="8">The sequence shown here is derived from an EMBL/GenBank/DDBJ whole genome shotgun (WGS) entry which is preliminary data.</text>
</comment>
<keyword evidence="4" id="KW-0805">Transcription regulation</keyword>
<keyword evidence="2" id="KW-0678">Repressor</keyword>
<organism evidence="8 9">
    <name type="scientific">Trichloromonas acetexigens</name>
    <dbReference type="NCBI Taxonomy" id="38815"/>
    <lineage>
        <taxon>Bacteria</taxon>
        <taxon>Pseudomonadati</taxon>
        <taxon>Thermodesulfobacteriota</taxon>
        <taxon>Desulfuromonadia</taxon>
        <taxon>Desulfuromonadales</taxon>
        <taxon>Trichloromonadaceae</taxon>
        <taxon>Trichloromonas</taxon>
    </lineage>
</organism>
<dbReference type="Pfam" id="PF01475">
    <property type="entry name" value="FUR"/>
    <property type="match status" value="1"/>
</dbReference>
<dbReference type="GO" id="GO:0003700">
    <property type="term" value="F:DNA-binding transcription factor activity"/>
    <property type="evidence" value="ECO:0007669"/>
    <property type="project" value="InterPro"/>
</dbReference>
<evidence type="ECO:0000256" key="7">
    <source>
        <dbReference type="PIRSR" id="PIRSR602481-1"/>
    </source>
</evidence>
<feature type="binding site" evidence="7">
    <location>
        <position position="146"/>
    </location>
    <ligand>
        <name>Zn(2+)</name>
        <dbReference type="ChEBI" id="CHEBI:29105"/>
    </ligand>
</feature>
<feature type="binding site" evidence="7">
    <location>
        <position position="106"/>
    </location>
    <ligand>
        <name>Zn(2+)</name>
        <dbReference type="ChEBI" id="CHEBI:29105"/>
    </ligand>
</feature>
<dbReference type="InterPro" id="IPR036390">
    <property type="entry name" value="WH_DNA-bd_sf"/>
</dbReference>
<evidence type="ECO:0000256" key="3">
    <source>
        <dbReference type="ARBA" id="ARBA00022833"/>
    </source>
</evidence>
<keyword evidence="6" id="KW-0804">Transcription</keyword>
<dbReference type="GO" id="GO:1900376">
    <property type="term" value="P:regulation of secondary metabolite biosynthetic process"/>
    <property type="evidence" value="ECO:0007669"/>
    <property type="project" value="TreeGrafter"/>
</dbReference>
<feature type="binding site" evidence="7">
    <location>
        <position position="103"/>
    </location>
    <ligand>
        <name>Zn(2+)</name>
        <dbReference type="ChEBI" id="CHEBI:29105"/>
    </ligand>
</feature>
<feature type="binding site" evidence="7">
    <location>
        <position position="143"/>
    </location>
    <ligand>
        <name>Zn(2+)</name>
        <dbReference type="ChEBI" id="CHEBI:29105"/>
    </ligand>
</feature>
<protein>
    <submittedName>
        <fullName evidence="8">Transcriptional repressor</fullName>
    </submittedName>
</protein>
<dbReference type="GO" id="GO:0045892">
    <property type="term" value="P:negative regulation of DNA-templated transcription"/>
    <property type="evidence" value="ECO:0007669"/>
    <property type="project" value="TreeGrafter"/>
</dbReference>
<name>A0A550JAH4_9BACT</name>
<dbReference type="OrthoDB" id="8659436at2"/>
<dbReference type="GO" id="GO:0008270">
    <property type="term" value="F:zinc ion binding"/>
    <property type="evidence" value="ECO:0007669"/>
    <property type="project" value="TreeGrafter"/>
</dbReference>
<dbReference type="PANTHER" id="PTHR33202">
    <property type="entry name" value="ZINC UPTAKE REGULATION PROTEIN"/>
    <property type="match status" value="1"/>
</dbReference>
<evidence type="ECO:0000256" key="6">
    <source>
        <dbReference type="ARBA" id="ARBA00023163"/>
    </source>
</evidence>
<comment type="similarity">
    <text evidence="1">Belongs to the Fur family.</text>
</comment>
<proteinExistence type="inferred from homology"/>
<accession>A0A550JAH4</accession>
<evidence type="ECO:0000256" key="5">
    <source>
        <dbReference type="ARBA" id="ARBA00023125"/>
    </source>
</evidence>
<dbReference type="EMBL" id="VJVV01000008">
    <property type="protein sequence ID" value="TRO80248.1"/>
    <property type="molecule type" value="Genomic_DNA"/>
</dbReference>
<evidence type="ECO:0000313" key="8">
    <source>
        <dbReference type="EMBL" id="TRO80248.1"/>
    </source>
</evidence>
<keyword evidence="9" id="KW-1185">Reference proteome</keyword>
<dbReference type="Proteomes" id="UP000317155">
    <property type="component" value="Unassembled WGS sequence"/>
</dbReference>
<keyword evidence="7" id="KW-0479">Metal-binding</keyword>
<dbReference type="InterPro" id="IPR002481">
    <property type="entry name" value="FUR"/>
</dbReference>
<dbReference type="CDD" id="cd07153">
    <property type="entry name" value="Fur_like"/>
    <property type="match status" value="1"/>
</dbReference>
<evidence type="ECO:0000256" key="1">
    <source>
        <dbReference type="ARBA" id="ARBA00007957"/>
    </source>
</evidence>
<reference evidence="8 9" key="1">
    <citation type="submission" date="2019-07" db="EMBL/GenBank/DDBJ databases">
        <title>Insights of Desulfuromonas acetexigens electromicrobiology.</title>
        <authorList>
            <person name="Katuri K."/>
            <person name="Sapireddy V."/>
            <person name="Shaw D.R."/>
            <person name="Saikaly P."/>
        </authorList>
    </citation>
    <scope>NUCLEOTIDE SEQUENCE [LARGE SCALE GENOMIC DNA]</scope>
    <source>
        <strain evidence="8 9">2873</strain>
    </source>
</reference>
<evidence type="ECO:0000313" key="9">
    <source>
        <dbReference type="Proteomes" id="UP000317155"/>
    </source>
</evidence>